<protein>
    <recommendedName>
        <fullName evidence="3">Reverse transcriptase Ty1/copia-type domain-containing protein</fullName>
    </recommendedName>
</protein>
<evidence type="ECO:0000313" key="2">
    <source>
        <dbReference type="Proteomes" id="UP000233551"/>
    </source>
</evidence>
<dbReference type="STRING" id="22663.A0A2I0JRS1"/>
<proteinExistence type="predicted"/>
<evidence type="ECO:0000313" key="1">
    <source>
        <dbReference type="EMBL" id="PKI58982.1"/>
    </source>
</evidence>
<comment type="caution">
    <text evidence="1">The sequence shown here is derived from an EMBL/GenBank/DDBJ whole genome shotgun (WGS) entry which is preliminary data.</text>
</comment>
<name>A0A2I0JRS1_PUNGR</name>
<dbReference type="Proteomes" id="UP000233551">
    <property type="component" value="Unassembled WGS sequence"/>
</dbReference>
<dbReference type="AlphaFoldDB" id="A0A2I0JRS1"/>
<accession>A0A2I0JRS1</accession>
<evidence type="ECO:0008006" key="3">
    <source>
        <dbReference type="Google" id="ProtNLM"/>
    </source>
</evidence>
<sequence length="234" mass="26942">MKVEIESMYSNQVWDLVNALEGIKLIGCKWVYKRKRGVNGKVETFKIDVKTALLNSSLDESICMVQPDGFNERGQEHMVYDVLLIGIDVGMLSSIKVWLSSQFSMKDLGEASYVLGIKLLRDRHNRTLALSQALHIDQVWSRFISRSLETLEEEERMRKRCKEINFRIRVYFVRRQSIIEERQTIESTKEAKYVAAAEAAKEAVWLRKFLTDLGVVLAVQKLIVMYCDNSGVVA</sequence>
<dbReference type="EMBL" id="PGOL01001333">
    <property type="protein sequence ID" value="PKI58982.1"/>
    <property type="molecule type" value="Genomic_DNA"/>
</dbReference>
<reference evidence="1 2" key="1">
    <citation type="submission" date="2017-11" db="EMBL/GenBank/DDBJ databases">
        <title>De-novo sequencing of pomegranate (Punica granatum L.) genome.</title>
        <authorList>
            <person name="Akparov Z."/>
            <person name="Amiraslanov A."/>
            <person name="Hajiyeva S."/>
            <person name="Abbasov M."/>
            <person name="Kaur K."/>
            <person name="Hamwieh A."/>
            <person name="Solovyev V."/>
            <person name="Salamov A."/>
            <person name="Braich B."/>
            <person name="Kosarev P."/>
            <person name="Mahmoud A."/>
            <person name="Hajiyev E."/>
            <person name="Babayeva S."/>
            <person name="Izzatullayeva V."/>
            <person name="Mammadov A."/>
            <person name="Mammadov A."/>
            <person name="Sharifova S."/>
            <person name="Ojaghi J."/>
            <person name="Eynullazada K."/>
            <person name="Bayramov B."/>
            <person name="Abdulazimova A."/>
            <person name="Shahmuradov I."/>
        </authorList>
    </citation>
    <scope>NUCLEOTIDE SEQUENCE [LARGE SCALE GENOMIC DNA]</scope>
    <source>
        <strain evidence="2">cv. AG2017</strain>
        <tissue evidence="1">Leaf</tissue>
    </source>
</reference>
<keyword evidence="2" id="KW-1185">Reference proteome</keyword>
<gene>
    <name evidence="1" type="ORF">CRG98_020627</name>
</gene>
<organism evidence="1 2">
    <name type="scientific">Punica granatum</name>
    <name type="common">Pomegranate</name>
    <dbReference type="NCBI Taxonomy" id="22663"/>
    <lineage>
        <taxon>Eukaryota</taxon>
        <taxon>Viridiplantae</taxon>
        <taxon>Streptophyta</taxon>
        <taxon>Embryophyta</taxon>
        <taxon>Tracheophyta</taxon>
        <taxon>Spermatophyta</taxon>
        <taxon>Magnoliopsida</taxon>
        <taxon>eudicotyledons</taxon>
        <taxon>Gunneridae</taxon>
        <taxon>Pentapetalae</taxon>
        <taxon>rosids</taxon>
        <taxon>malvids</taxon>
        <taxon>Myrtales</taxon>
        <taxon>Lythraceae</taxon>
        <taxon>Punica</taxon>
    </lineage>
</organism>